<dbReference type="Gene3D" id="3.60.110.10">
    <property type="entry name" value="Carbon-nitrogen hydrolase"/>
    <property type="match status" value="1"/>
</dbReference>
<reference evidence="4 5" key="1">
    <citation type="submission" date="2018-06" db="EMBL/GenBank/DDBJ databases">
        <authorList>
            <person name="Strepis N."/>
        </authorList>
    </citation>
    <scope>NUCLEOTIDE SEQUENCE [LARGE SCALE GENOMIC DNA]</scope>
    <source>
        <strain evidence="4">LUCI</strain>
    </source>
</reference>
<accession>A0A498QYQ9</accession>
<evidence type="ECO:0000256" key="1">
    <source>
        <dbReference type="ARBA" id="ARBA00010613"/>
    </source>
</evidence>
<keyword evidence="2 4" id="KW-0378">Hydrolase</keyword>
<dbReference type="PANTHER" id="PTHR23088:SF30">
    <property type="entry name" value="OMEGA-AMIDASE NIT2"/>
    <property type="match status" value="1"/>
</dbReference>
<dbReference type="AlphaFoldDB" id="A0A498QYQ9"/>
<dbReference type="GO" id="GO:0050152">
    <property type="term" value="F:omega-amidase activity"/>
    <property type="evidence" value="ECO:0007669"/>
    <property type="project" value="TreeGrafter"/>
</dbReference>
<organism evidence="4 5">
    <name type="scientific">Lucifera butyrica</name>
    <dbReference type="NCBI Taxonomy" id="1351585"/>
    <lineage>
        <taxon>Bacteria</taxon>
        <taxon>Bacillati</taxon>
        <taxon>Bacillota</taxon>
        <taxon>Negativicutes</taxon>
        <taxon>Veillonellales</taxon>
        <taxon>Veillonellaceae</taxon>
        <taxon>Lucifera</taxon>
    </lineage>
</organism>
<dbReference type="EMBL" id="UPPP01000054">
    <property type="protein sequence ID" value="VBB05326.1"/>
    <property type="molecule type" value="Genomic_DNA"/>
</dbReference>
<dbReference type="GO" id="GO:0006541">
    <property type="term" value="P:glutamine metabolic process"/>
    <property type="evidence" value="ECO:0007669"/>
    <property type="project" value="TreeGrafter"/>
</dbReference>
<sequence>MRQVKIGICQMAVEADKTTNIEKAGAMIQNAARNGCILAVLPEMFNCPYQADLFPRYAERYPGETAEALSKMAASHGLILVGGSIPEEEAGRVYNTSFVFGPHGELLGRHRKVHLFDVAIQGGTVFRESDSLTAGREITVIRTEKAALGIGVCYDMRFPEMARTMVLRGAEILIYPAAFGPTTGPAHWELILRNRAVDNQVFVIGAAPAFNPLADYQAYGHSLVADPWGRIVAEAGQEETLLLVEIDLDYITRVRQELPLLQHRHPELY</sequence>
<evidence type="ECO:0000313" key="5">
    <source>
        <dbReference type="Proteomes" id="UP000277811"/>
    </source>
</evidence>
<dbReference type="PANTHER" id="PTHR23088">
    <property type="entry name" value="NITRILASE-RELATED"/>
    <property type="match status" value="1"/>
</dbReference>
<feature type="domain" description="CN hydrolase" evidence="3">
    <location>
        <begin position="4"/>
        <end position="248"/>
    </location>
</feature>
<dbReference type="InterPro" id="IPR003010">
    <property type="entry name" value="C-N_Hydrolase"/>
</dbReference>
<dbReference type="OrthoDB" id="9811121at2"/>
<dbReference type="InterPro" id="IPR036526">
    <property type="entry name" value="C-N_Hydrolase_sf"/>
</dbReference>
<dbReference type="InterPro" id="IPR045254">
    <property type="entry name" value="Nit1/2_C-N_Hydrolase"/>
</dbReference>
<gene>
    <name evidence="4" type="ORF">LUCI_0533</name>
</gene>
<evidence type="ECO:0000313" key="4">
    <source>
        <dbReference type="EMBL" id="VBB05326.1"/>
    </source>
</evidence>
<evidence type="ECO:0000259" key="3">
    <source>
        <dbReference type="PROSITE" id="PS50263"/>
    </source>
</evidence>
<dbReference type="RefSeq" id="WP_122626311.1">
    <property type="nucleotide sequence ID" value="NZ_UPPP01000054.1"/>
</dbReference>
<evidence type="ECO:0000256" key="2">
    <source>
        <dbReference type="ARBA" id="ARBA00022801"/>
    </source>
</evidence>
<comment type="similarity">
    <text evidence="1">Belongs to the carbon-nitrogen hydrolase superfamily. NIT1/NIT2 family.</text>
</comment>
<dbReference type="GO" id="GO:0006528">
    <property type="term" value="P:asparagine metabolic process"/>
    <property type="evidence" value="ECO:0007669"/>
    <property type="project" value="TreeGrafter"/>
</dbReference>
<proteinExistence type="inferred from homology"/>
<name>A0A498QYQ9_9FIRM</name>
<protein>
    <submittedName>
        <fullName evidence="4">Carbon-nitrogen hydrolase</fullName>
    </submittedName>
</protein>
<keyword evidence="5" id="KW-1185">Reference proteome</keyword>
<dbReference type="PROSITE" id="PS50263">
    <property type="entry name" value="CN_HYDROLASE"/>
    <property type="match status" value="1"/>
</dbReference>
<dbReference type="GO" id="GO:0006107">
    <property type="term" value="P:oxaloacetate metabolic process"/>
    <property type="evidence" value="ECO:0007669"/>
    <property type="project" value="TreeGrafter"/>
</dbReference>
<dbReference type="PROSITE" id="PS01227">
    <property type="entry name" value="UPF0012"/>
    <property type="match status" value="1"/>
</dbReference>
<dbReference type="CDD" id="cd07572">
    <property type="entry name" value="nit"/>
    <property type="match status" value="1"/>
</dbReference>
<dbReference type="Proteomes" id="UP000277811">
    <property type="component" value="Unassembled WGS sequence"/>
</dbReference>
<dbReference type="Pfam" id="PF00795">
    <property type="entry name" value="CN_hydrolase"/>
    <property type="match status" value="1"/>
</dbReference>
<dbReference type="SUPFAM" id="SSF56317">
    <property type="entry name" value="Carbon-nitrogen hydrolase"/>
    <property type="match status" value="1"/>
</dbReference>
<dbReference type="InterPro" id="IPR001110">
    <property type="entry name" value="UPF0012_CS"/>
</dbReference>